<evidence type="ECO:0000313" key="2">
    <source>
        <dbReference type="EMBL" id="ETJ34120.1"/>
    </source>
</evidence>
<feature type="non-terminal residue" evidence="2">
    <location>
        <position position="78"/>
    </location>
</feature>
<dbReference type="GO" id="GO:0005524">
    <property type="term" value="F:ATP binding"/>
    <property type="evidence" value="ECO:0007669"/>
    <property type="project" value="InterPro"/>
</dbReference>
<dbReference type="InterPro" id="IPR013509">
    <property type="entry name" value="RNR_lsu_N"/>
</dbReference>
<comment type="caution">
    <text evidence="2">The sequence shown here is derived from an EMBL/GenBank/DDBJ whole genome shotgun (WGS) entry which is preliminary data.</text>
</comment>
<dbReference type="PANTHER" id="PTHR11573:SF6">
    <property type="entry name" value="RIBONUCLEOSIDE-DIPHOSPHATE REDUCTASE LARGE SUBUNIT"/>
    <property type="match status" value="1"/>
</dbReference>
<dbReference type="GO" id="GO:0005971">
    <property type="term" value="C:ribonucleoside-diphosphate reductase complex"/>
    <property type="evidence" value="ECO:0007669"/>
    <property type="project" value="TreeGrafter"/>
</dbReference>
<protein>
    <submittedName>
        <fullName evidence="2">Ribonucleoside-diphosphate reductase</fullName>
    </submittedName>
</protein>
<gene>
    <name evidence="2" type="ORF">Q604_UNBC11450G0001</name>
</gene>
<dbReference type="GO" id="GO:0004748">
    <property type="term" value="F:ribonucleoside-diphosphate reductase activity, thioredoxin disulfide as acceptor"/>
    <property type="evidence" value="ECO:0007669"/>
    <property type="project" value="InterPro"/>
</dbReference>
<dbReference type="Pfam" id="PF00317">
    <property type="entry name" value="Ribonuc_red_lgN"/>
    <property type="match status" value="1"/>
</dbReference>
<accession>W1XXE4</accession>
<dbReference type="EMBL" id="AZMM01011450">
    <property type="protein sequence ID" value="ETJ34120.1"/>
    <property type="molecule type" value="Genomic_DNA"/>
</dbReference>
<dbReference type="AlphaFoldDB" id="W1XXE4"/>
<feature type="domain" description="Ribonucleotide reductase large subunit N-terminal" evidence="1">
    <location>
        <begin position="1"/>
        <end position="52"/>
    </location>
</feature>
<dbReference type="GO" id="GO:0009263">
    <property type="term" value="P:deoxyribonucleotide biosynthetic process"/>
    <property type="evidence" value="ECO:0007669"/>
    <property type="project" value="InterPro"/>
</dbReference>
<reference evidence="2" key="1">
    <citation type="submission" date="2013-12" db="EMBL/GenBank/DDBJ databases">
        <title>A Varibaculum cambriense genome reconstructed from a premature infant gut community with otherwise low bacterial novelty that shifts toward anaerobic metabolism during the third week of life.</title>
        <authorList>
            <person name="Brown C.T."/>
            <person name="Sharon I."/>
            <person name="Thomas B.C."/>
            <person name="Castelle C.J."/>
            <person name="Morowitz M.J."/>
            <person name="Banfield J.F."/>
        </authorList>
    </citation>
    <scope>NUCLEOTIDE SEQUENCE</scope>
</reference>
<dbReference type="InterPro" id="IPR008926">
    <property type="entry name" value="RNR_R1-su_N"/>
</dbReference>
<evidence type="ECO:0000259" key="1">
    <source>
        <dbReference type="Pfam" id="PF00317"/>
    </source>
</evidence>
<sequence>ELPQQMFMGIAMHLAIPEDKSKRVYWAKRFYDVLSSLKATMATPTMSNARKPFYQLSSCFIDTVEDSLEGIYKSLDNF</sequence>
<name>W1XXE4_9ZZZZ</name>
<dbReference type="SUPFAM" id="SSF48168">
    <property type="entry name" value="R1 subunit of ribonucleotide reductase, N-terminal domain"/>
    <property type="match status" value="1"/>
</dbReference>
<dbReference type="InterPro" id="IPR039718">
    <property type="entry name" value="Rrm1"/>
</dbReference>
<organism evidence="2">
    <name type="scientific">human gut metagenome</name>
    <dbReference type="NCBI Taxonomy" id="408170"/>
    <lineage>
        <taxon>unclassified sequences</taxon>
        <taxon>metagenomes</taxon>
        <taxon>organismal metagenomes</taxon>
    </lineage>
</organism>
<dbReference type="PANTHER" id="PTHR11573">
    <property type="entry name" value="RIBONUCLEOSIDE-DIPHOSPHATE REDUCTASE LARGE CHAIN"/>
    <property type="match status" value="1"/>
</dbReference>
<dbReference type="Gene3D" id="3.20.70.20">
    <property type="match status" value="1"/>
</dbReference>
<feature type="non-terminal residue" evidence="2">
    <location>
        <position position="1"/>
    </location>
</feature>
<proteinExistence type="predicted"/>